<dbReference type="GO" id="GO:0009002">
    <property type="term" value="F:serine-type D-Ala-D-Ala carboxypeptidase activity"/>
    <property type="evidence" value="ECO:0007669"/>
    <property type="project" value="UniProtKB-EC"/>
</dbReference>
<dbReference type="CDD" id="cd06573">
    <property type="entry name" value="PASTA"/>
    <property type="match status" value="1"/>
</dbReference>
<protein>
    <recommendedName>
        <fullName evidence="4">serine-type D-Ala-D-Ala carboxypeptidase</fullName>
        <ecNumber evidence="4">3.4.16.4</ecNumber>
    </recommendedName>
</protein>
<dbReference type="Pfam" id="PF00905">
    <property type="entry name" value="Transpeptidase"/>
    <property type="match status" value="1"/>
</dbReference>
<dbReference type="PROSITE" id="PS51178">
    <property type="entry name" value="PASTA"/>
    <property type="match status" value="1"/>
</dbReference>
<evidence type="ECO:0000256" key="6">
    <source>
        <dbReference type="ARBA" id="ARBA00034000"/>
    </source>
</evidence>
<dbReference type="InterPro" id="IPR011927">
    <property type="entry name" value="SpoVD_pbp"/>
</dbReference>
<dbReference type="OrthoDB" id="9804124at2"/>
<comment type="similarity">
    <text evidence="3">Belongs to the transpeptidase family.</text>
</comment>
<dbReference type="EC" id="3.4.16.4" evidence="4"/>
<dbReference type="SUPFAM" id="SSF54184">
    <property type="entry name" value="Penicillin-binding protein 2x (pbp-2x), c-terminal domain"/>
    <property type="match status" value="1"/>
</dbReference>
<dbReference type="SUPFAM" id="SSF56519">
    <property type="entry name" value="Penicillin binding protein dimerisation domain"/>
    <property type="match status" value="1"/>
</dbReference>
<evidence type="ECO:0000256" key="3">
    <source>
        <dbReference type="ARBA" id="ARBA00007171"/>
    </source>
</evidence>
<dbReference type="InterPro" id="IPR012338">
    <property type="entry name" value="Beta-lactam/transpept-like"/>
</dbReference>
<reference evidence="9 10" key="1">
    <citation type="submission" date="2016-10" db="EMBL/GenBank/DDBJ databases">
        <authorList>
            <person name="de Groot N.N."/>
        </authorList>
    </citation>
    <scope>NUCLEOTIDE SEQUENCE [LARGE SCALE GENOMIC DNA]</scope>
    <source>
        <strain evidence="10">P4B,CCM 7963,CECT 7998,DSM 25260,IBRC-M 10614,KCTC 13821</strain>
    </source>
</reference>
<dbReference type="NCBIfam" id="TIGR02214">
    <property type="entry name" value="spoVD_pbp"/>
    <property type="match status" value="1"/>
</dbReference>
<name>A0A1G8G9B8_9BACI</name>
<dbReference type="RefSeq" id="WP_091582828.1">
    <property type="nucleotide sequence ID" value="NZ_FNDU01000003.1"/>
</dbReference>
<comment type="subcellular location">
    <subcellularLocation>
        <location evidence="1">Membrane</location>
    </subcellularLocation>
</comment>
<dbReference type="PANTHER" id="PTHR30627:SF1">
    <property type="entry name" value="PEPTIDOGLYCAN D,D-TRANSPEPTIDASE FTSI"/>
    <property type="match status" value="1"/>
</dbReference>
<evidence type="ECO:0000313" key="10">
    <source>
        <dbReference type="Proteomes" id="UP000199017"/>
    </source>
</evidence>
<dbReference type="Pfam" id="PF03793">
    <property type="entry name" value="PASTA"/>
    <property type="match status" value="1"/>
</dbReference>
<feature type="transmembrane region" description="Helical" evidence="7">
    <location>
        <begin position="12"/>
        <end position="32"/>
    </location>
</feature>
<accession>A0A1G8G9B8</accession>
<organism evidence="9 10">
    <name type="scientific">Alteribacillus bidgolensis</name>
    <dbReference type="NCBI Taxonomy" id="930129"/>
    <lineage>
        <taxon>Bacteria</taxon>
        <taxon>Bacillati</taxon>
        <taxon>Bacillota</taxon>
        <taxon>Bacilli</taxon>
        <taxon>Bacillales</taxon>
        <taxon>Bacillaceae</taxon>
        <taxon>Alteribacillus</taxon>
    </lineage>
</organism>
<proteinExistence type="inferred from homology"/>
<dbReference type="GO" id="GO:0005886">
    <property type="term" value="C:plasma membrane"/>
    <property type="evidence" value="ECO:0007669"/>
    <property type="project" value="TreeGrafter"/>
</dbReference>
<dbReference type="InterPro" id="IPR005543">
    <property type="entry name" value="PASTA_dom"/>
</dbReference>
<dbReference type="Gene3D" id="3.40.710.10">
    <property type="entry name" value="DD-peptidase/beta-lactamase superfamily"/>
    <property type="match status" value="1"/>
</dbReference>
<dbReference type="Gene3D" id="3.30.450.330">
    <property type="match status" value="1"/>
</dbReference>
<dbReference type="Pfam" id="PF03717">
    <property type="entry name" value="PBP_dimer"/>
    <property type="match status" value="1"/>
</dbReference>
<comment type="pathway">
    <text evidence="2">Cell wall biogenesis; peptidoglycan biosynthesis.</text>
</comment>
<evidence type="ECO:0000313" key="9">
    <source>
        <dbReference type="EMBL" id="SDH90900.1"/>
    </source>
</evidence>
<gene>
    <name evidence="9" type="ORF">SAMN05216352_103281</name>
</gene>
<feature type="domain" description="PASTA" evidence="8">
    <location>
        <begin position="580"/>
        <end position="638"/>
    </location>
</feature>
<sequence length="644" mass="70959">MRVSFVTVRKRLFFVLIAGGLAIMILLIRLGYVQFSMGEWLTELAEDSWSRDVPFEAERGEIIDRNGEVLATNVSAPSVLAVPRQIEDPDDAAQKLAEVLGVSVEKAHGWVTQNERMVRLTPEGRKISKEKAKEVRDLEIEGIYIAEDNKRHYPKGKYLSHVLGFAGIDNQGLTGIEQYYDEKLKGVPGRVSFFSDAKGQRMQGMADQYKRPEKGENLRLTIDSRVQTIIERELDIAEATYDPDGALAIAMDPDSGEILGMSSRPDFHPEEYREVPPEIYNQNKPVWSQYEPGSTFKIITLAAALEEGKVDLEHDHFHDPGYIEVNGTKLRCWKKGGHGEQSFLEVVQNSCNPGFVVLGERLGKETLFDYIENFGFGQKTGIDLQGEGKGILFDEENVGPLELATTAFGQGVSVTPLQQVAAVSAAVNGGYLYEPHLAKEWLDPVTGQVKESHPPVMKKRVISEDTSAEVRNALEHVVAKGTGKGAFADGYRVGGKTGTAQKAVGGKYLENNHIVSFIGFAPADDPEIVVYTAIDNPKDTLQFGGIVAAPIVGNIIEDSLTVMGVERRSEQIEKDLAWNDDVLMEMPDMTGLTLKELHDAYYPLNIETEGEGPVIVSQSPKAGEKVKEGATIRLYLGDKTDSSD</sequence>
<dbReference type="InterPro" id="IPR001460">
    <property type="entry name" value="PCN-bd_Tpept"/>
</dbReference>
<dbReference type="InterPro" id="IPR050515">
    <property type="entry name" value="Beta-lactam/transpept"/>
</dbReference>
<dbReference type="GO" id="GO:0009252">
    <property type="term" value="P:peptidoglycan biosynthetic process"/>
    <property type="evidence" value="ECO:0007669"/>
    <property type="project" value="UniProtKB-UniPathway"/>
</dbReference>
<dbReference type="SUPFAM" id="SSF56601">
    <property type="entry name" value="beta-lactamase/transpeptidase-like"/>
    <property type="match status" value="1"/>
</dbReference>
<dbReference type="STRING" id="930129.SAMN05216352_103281"/>
<dbReference type="AlphaFoldDB" id="A0A1G8G9B8"/>
<keyword evidence="7" id="KW-0812">Transmembrane</keyword>
<dbReference type="InterPro" id="IPR036138">
    <property type="entry name" value="PBP_dimer_sf"/>
</dbReference>
<dbReference type="InterPro" id="IPR005311">
    <property type="entry name" value="PBP_dimer"/>
</dbReference>
<evidence type="ECO:0000256" key="2">
    <source>
        <dbReference type="ARBA" id="ARBA00004752"/>
    </source>
</evidence>
<dbReference type="GO" id="GO:0071555">
    <property type="term" value="P:cell wall organization"/>
    <property type="evidence" value="ECO:0007669"/>
    <property type="project" value="TreeGrafter"/>
</dbReference>
<dbReference type="UniPathway" id="UPA00219"/>
<evidence type="ECO:0000256" key="1">
    <source>
        <dbReference type="ARBA" id="ARBA00004370"/>
    </source>
</evidence>
<evidence type="ECO:0000256" key="4">
    <source>
        <dbReference type="ARBA" id="ARBA00012448"/>
    </source>
</evidence>
<dbReference type="GO" id="GO:0008658">
    <property type="term" value="F:penicillin binding"/>
    <property type="evidence" value="ECO:0007669"/>
    <property type="project" value="InterPro"/>
</dbReference>
<dbReference type="SMART" id="SM00740">
    <property type="entry name" value="PASTA"/>
    <property type="match status" value="1"/>
</dbReference>
<dbReference type="Gene3D" id="3.90.1310.10">
    <property type="entry name" value="Penicillin-binding protein 2a (Domain 2)"/>
    <property type="match status" value="1"/>
</dbReference>
<comment type="catalytic activity">
    <reaction evidence="6">
        <text>Preferential cleavage: (Ac)2-L-Lys-D-Ala-|-D-Ala. Also transpeptidation of peptidyl-alanyl moieties that are N-acyl substituents of D-alanine.</text>
        <dbReference type="EC" id="3.4.16.4"/>
    </reaction>
</comment>
<keyword evidence="5 7" id="KW-0472">Membrane</keyword>
<evidence type="ECO:0000259" key="8">
    <source>
        <dbReference type="PROSITE" id="PS51178"/>
    </source>
</evidence>
<dbReference type="PANTHER" id="PTHR30627">
    <property type="entry name" value="PEPTIDOGLYCAN D,D-TRANSPEPTIDASE"/>
    <property type="match status" value="1"/>
</dbReference>
<keyword evidence="7" id="KW-1133">Transmembrane helix</keyword>
<dbReference type="Proteomes" id="UP000199017">
    <property type="component" value="Unassembled WGS sequence"/>
</dbReference>
<keyword evidence="10" id="KW-1185">Reference proteome</keyword>
<dbReference type="EMBL" id="FNDU01000003">
    <property type="protein sequence ID" value="SDH90900.1"/>
    <property type="molecule type" value="Genomic_DNA"/>
</dbReference>
<evidence type="ECO:0000256" key="5">
    <source>
        <dbReference type="ARBA" id="ARBA00023136"/>
    </source>
</evidence>
<evidence type="ECO:0000256" key="7">
    <source>
        <dbReference type="SAM" id="Phobius"/>
    </source>
</evidence>